<reference evidence="1" key="1">
    <citation type="submission" date="2021-03" db="EMBL/GenBank/DDBJ databases">
        <authorList>
            <person name="Tran Van P."/>
        </authorList>
    </citation>
    <scope>NUCLEOTIDE SEQUENCE</scope>
</reference>
<proteinExistence type="predicted"/>
<evidence type="ECO:0000313" key="2">
    <source>
        <dbReference type="Proteomes" id="UP001153148"/>
    </source>
</evidence>
<name>A0ABN7P1U9_TIMPD</name>
<comment type="caution">
    <text evidence="1">The sequence shown here is derived from an EMBL/GenBank/DDBJ whole genome shotgun (WGS) entry which is preliminary data.</text>
</comment>
<sequence length="93" mass="11033">MRWDPNKPQPTIQDFDKKLVEADAYLQIIIDQVKALELRMEGLSNHEDKMRCQSIVNHANWSEFRSRGPELNPRHFHNFSVKQWVRNEVNCAS</sequence>
<dbReference type="Proteomes" id="UP001153148">
    <property type="component" value="Unassembled WGS sequence"/>
</dbReference>
<organism evidence="1 2">
    <name type="scientific">Timema podura</name>
    <name type="common">Walking stick</name>
    <dbReference type="NCBI Taxonomy" id="61482"/>
    <lineage>
        <taxon>Eukaryota</taxon>
        <taxon>Metazoa</taxon>
        <taxon>Ecdysozoa</taxon>
        <taxon>Arthropoda</taxon>
        <taxon>Hexapoda</taxon>
        <taxon>Insecta</taxon>
        <taxon>Pterygota</taxon>
        <taxon>Neoptera</taxon>
        <taxon>Polyneoptera</taxon>
        <taxon>Phasmatodea</taxon>
        <taxon>Timematodea</taxon>
        <taxon>Timematoidea</taxon>
        <taxon>Timematidae</taxon>
        <taxon>Timema</taxon>
    </lineage>
</organism>
<gene>
    <name evidence="1" type="ORF">TPAB3V08_LOCUS8851</name>
</gene>
<accession>A0ABN7P1U9</accession>
<protein>
    <submittedName>
        <fullName evidence="1">Uncharacterized protein</fullName>
    </submittedName>
</protein>
<keyword evidence="2" id="KW-1185">Reference proteome</keyword>
<dbReference type="EMBL" id="CAJPIN010017718">
    <property type="protein sequence ID" value="CAG2061898.1"/>
    <property type="molecule type" value="Genomic_DNA"/>
</dbReference>
<evidence type="ECO:0000313" key="1">
    <source>
        <dbReference type="EMBL" id="CAG2061898.1"/>
    </source>
</evidence>